<dbReference type="PANTHER" id="PTHR10204:SF34">
    <property type="entry name" value="NAD(P)H DEHYDROGENASE [QUINONE] 1 ISOFORM 1"/>
    <property type="match status" value="1"/>
</dbReference>
<dbReference type="EMBL" id="JBHTJN010000008">
    <property type="protein sequence ID" value="MFD0965910.1"/>
    <property type="molecule type" value="Genomic_DNA"/>
</dbReference>
<dbReference type="InterPro" id="IPR003680">
    <property type="entry name" value="Flavodoxin_fold"/>
</dbReference>
<name>A0ABW3I8B2_9PAST</name>
<evidence type="ECO:0000259" key="3">
    <source>
        <dbReference type="Pfam" id="PF02525"/>
    </source>
</evidence>
<dbReference type="Pfam" id="PF02525">
    <property type="entry name" value="Flavodoxin_2"/>
    <property type="match status" value="1"/>
</dbReference>
<keyword evidence="2 4" id="KW-0560">Oxidoreductase</keyword>
<gene>
    <name evidence="4" type="ORF">ACFQ02_03455</name>
</gene>
<dbReference type="InterPro" id="IPR051545">
    <property type="entry name" value="NAD(P)H_dehydrogenase_qn"/>
</dbReference>
<dbReference type="EC" id="1.-.-.-" evidence="4"/>
<protein>
    <submittedName>
        <fullName evidence="4">NAD(P)H-dependent oxidoreductase</fullName>
        <ecNumber evidence="4">1.-.-.-</ecNumber>
        <ecNumber evidence="4">1.6.99.-</ecNumber>
    </submittedName>
</protein>
<sequence>MKHLVIFAHPDNKQSFNRAILQEVINATEEMSAELILRDLYVMKFNPVLCFEELQGANQKITPAEIRHEHQLIDQADLITVIYPLWWMGFPAILKGYLDRVLSHGFAYKTENGVSVGLLHGKKMQQFVTIGNDLEKYHSAGFDRSLRDCLVEGLFNFCGISDIKHCFFGGVHAVNNKERQAMLDQVKSITKQNLAALNSSESIQSAVKNKEESSE</sequence>
<evidence type="ECO:0000313" key="5">
    <source>
        <dbReference type="Proteomes" id="UP001596996"/>
    </source>
</evidence>
<dbReference type="InterPro" id="IPR029039">
    <property type="entry name" value="Flavoprotein-like_sf"/>
</dbReference>
<dbReference type="EC" id="1.6.99.-" evidence="4"/>
<organism evidence="4 5">
    <name type="scientific">Seminibacterium arietis</name>
    <dbReference type="NCBI Taxonomy" id="1173502"/>
    <lineage>
        <taxon>Bacteria</taxon>
        <taxon>Pseudomonadati</taxon>
        <taxon>Pseudomonadota</taxon>
        <taxon>Gammaproteobacteria</taxon>
        <taxon>Pasteurellales</taxon>
        <taxon>Pasteurellaceae</taxon>
        <taxon>Seminibacterium</taxon>
    </lineage>
</organism>
<dbReference type="GO" id="GO:0016491">
    <property type="term" value="F:oxidoreductase activity"/>
    <property type="evidence" value="ECO:0007669"/>
    <property type="project" value="UniProtKB-KW"/>
</dbReference>
<dbReference type="SUPFAM" id="SSF52218">
    <property type="entry name" value="Flavoproteins"/>
    <property type="match status" value="1"/>
</dbReference>
<comment type="caution">
    <text evidence="4">The sequence shown here is derived from an EMBL/GenBank/DDBJ whole genome shotgun (WGS) entry which is preliminary data.</text>
</comment>
<dbReference type="Proteomes" id="UP001596996">
    <property type="component" value="Unassembled WGS sequence"/>
</dbReference>
<feature type="domain" description="Flavodoxin-like fold" evidence="3">
    <location>
        <begin position="1"/>
        <end position="187"/>
    </location>
</feature>
<evidence type="ECO:0000313" key="4">
    <source>
        <dbReference type="EMBL" id="MFD0965910.1"/>
    </source>
</evidence>
<dbReference type="RefSeq" id="WP_380819372.1">
    <property type="nucleotide sequence ID" value="NZ_JBHTJN010000008.1"/>
</dbReference>
<evidence type="ECO:0000256" key="1">
    <source>
        <dbReference type="ARBA" id="ARBA00006252"/>
    </source>
</evidence>
<dbReference type="Gene3D" id="3.40.50.360">
    <property type="match status" value="1"/>
</dbReference>
<accession>A0ABW3I8B2</accession>
<evidence type="ECO:0000256" key="2">
    <source>
        <dbReference type="ARBA" id="ARBA00023002"/>
    </source>
</evidence>
<keyword evidence="5" id="KW-1185">Reference proteome</keyword>
<proteinExistence type="inferred from homology"/>
<reference evidence="5" key="1">
    <citation type="journal article" date="2019" name="Int. J. Syst. Evol. Microbiol.">
        <title>The Global Catalogue of Microorganisms (GCM) 10K type strain sequencing project: providing services to taxonomists for standard genome sequencing and annotation.</title>
        <authorList>
            <consortium name="The Broad Institute Genomics Platform"/>
            <consortium name="The Broad Institute Genome Sequencing Center for Infectious Disease"/>
            <person name="Wu L."/>
            <person name="Ma J."/>
        </authorList>
    </citation>
    <scope>NUCLEOTIDE SEQUENCE [LARGE SCALE GENOMIC DNA]</scope>
    <source>
        <strain evidence="5">CCUG 61707</strain>
    </source>
</reference>
<dbReference type="PANTHER" id="PTHR10204">
    <property type="entry name" value="NAD P H OXIDOREDUCTASE-RELATED"/>
    <property type="match status" value="1"/>
</dbReference>
<comment type="similarity">
    <text evidence="1">Belongs to the NAD(P)H dehydrogenase (quinone) family.</text>
</comment>